<sequence>MRISTFAVIAATILGGSAVLANTVESTDALAARELVDELATREIKLEGPEILERGLENAELDEREVEEAELLDRDLDDLDERDFEDELEERRFGGERRRPGGRGPGGRRRPFGDRRGPGGKGRRFGGRRGRGGSGGPPGGAPAPTAEEDPAEREYDDQLAERYYDDDLAERDLDDDLFERDVEDDELFGRRFGIGGLGKIGKKIFRAGRRFGGHGGGQQSSAERRELDEIEDALLERDIILPSWMKNRRLPSLPHKKIPSLPRRRRTPLLIAKRAFRGGRGGRGRRGPRHGFRGGRGGRGRGGRGAGGAAPAPAPEAAPAAEE</sequence>
<accession>A0A8H6LY08</accession>
<evidence type="ECO:0000256" key="2">
    <source>
        <dbReference type="SAM" id="SignalP"/>
    </source>
</evidence>
<name>A0A8H6LY08_9AGAR</name>
<protein>
    <submittedName>
        <fullName evidence="3">Uncharacterized protein</fullName>
    </submittedName>
</protein>
<evidence type="ECO:0000313" key="4">
    <source>
        <dbReference type="Proteomes" id="UP000521943"/>
    </source>
</evidence>
<evidence type="ECO:0000256" key="1">
    <source>
        <dbReference type="SAM" id="MobiDB-lite"/>
    </source>
</evidence>
<feature type="compositionally biased region" description="Basic residues" evidence="1">
    <location>
        <begin position="121"/>
        <end position="131"/>
    </location>
</feature>
<dbReference type="Proteomes" id="UP000521943">
    <property type="component" value="Unassembled WGS sequence"/>
</dbReference>
<feature type="compositionally biased region" description="Acidic residues" evidence="1">
    <location>
        <begin position="146"/>
        <end position="158"/>
    </location>
</feature>
<dbReference type="AlphaFoldDB" id="A0A8H6LY08"/>
<comment type="caution">
    <text evidence="3">The sequence shown here is derived from an EMBL/GenBank/DDBJ whole genome shotgun (WGS) entry which is preliminary data.</text>
</comment>
<feature type="compositionally biased region" description="Basic and acidic residues" evidence="1">
    <location>
        <begin position="89"/>
        <end position="99"/>
    </location>
</feature>
<proteinExistence type="predicted"/>
<keyword evidence="2" id="KW-0732">Signal</keyword>
<feature type="region of interest" description="Disordered" evidence="1">
    <location>
        <begin position="250"/>
        <end position="323"/>
    </location>
</feature>
<reference evidence="3 4" key="1">
    <citation type="submission" date="2020-07" db="EMBL/GenBank/DDBJ databases">
        <title>Comparative genomics of pyrophilous fungi reveals a link between fire events and developmental genes.</title>
        <authorList>
            <consortium name="DOE Joint Genome Institute"/>
            <person name="Steindorff A.S."/>
            <person name="Carver A."/>
            <person name="Calhoun S."/>
            <person name="Stillman K."/>
            <person name="Liu H."/>
            <person name="Lipzen A."/>
            <person name="Pangilinan J."/>
            <person name="Labutti K."/>
            <person name="Bruns T.D."/>
            <person name="Grigoriev I.V."/>
        </authorList>
    </citation>
    <scope>NUCLEOTIDE SEQUENCE [LARGE SCALE GENOMIC DNA]</scope>
    <source>
        <strain evidence="3 4">CBS 144469</strain>
    </source>
</reference>
<evidence type="ECO:0000313" key="3">
    <source>
        <dbReference type="EMBL" id="KAF6748248.1"/>
    </source>
</evidence>
<gene>
    <name evidence="3" type="ORF">DFP72DRAFT_1174463</name>
</gene>
<feature type="compositionally biased region" description="Basic residues" evidence="1">
    <location>
        <begin position="250"/>
        <end position="267"/>
    </location>
</feature>
<keyword evidence="4" id="KW-1185">Reference proteome</keyword>
<feature type="region of interest" description="Disordered" evidence="1">
    <location>
        <begin position="62"/>
        <end position="167"/>
    </location>
</feature>
<organism evidence="3 4">
    <name type="scientific">Ephemerocybe angulata</name>
    <dbReference type="NCBI Taxonomy" id="980116"/>
    <lineage>
        <taxon>Eukaryota</taxon>
        <taxon>Fungi</taxon>
        <taxon>Dikarya</taxon>
        <taxon>Basidiomycota</taxon>
        <taxon>Agaricomycotina</taxon>
        <taxon>Agaricomycetes</taxon>
        <taxon>Agaricomycetidae</taxon>
        <taxon>Agaricales</taxon>
        <taxon>Agaricineae</taxon>
        <taxon>Psathyrellaceae</taxon>
        <taxon>Ephemerocybe</taxon>
    </lineage>
</organism>
<feature type="signal peptide" evidence="2">
    <location>
        <begin position="1"/>
        <end position="21"/>
    </location>
</feature>
<feature type="chain" id="PRO_5034134288" evidence="2">
    <location>
        <begin position="22"/>
        <end position="323"/>
    </location>
</feature>
<dbReference type="EMBL" id="JACGCI010000073">
    <property type="protein sequence ID" value="KAF6748248.1"/>
    <property type="molecule type" value="Genomic_DNA"/>
</dbReference>
<feature type="compositionally biased region" description="Basic residues" evidence="1">
    <location>
        <begin position="274"/>
        <end position="302"/>
    </location>
</feature>
<feature type="compositionally biased region" description="Low complexity" evidence="1">
    <location>
        <begin position="309"/>
        <end position="323"/>
    </location>
</feature>
<feature type="compositionally biased region" description="Acidic residues" evidence="1">
    <location>
        <begin position="62"/>
        <end position="88"/>
    </location>
</feature>